<feature type="compositionally biased region" description="Low complexity" evidence="1">
    <location>
        <begin position="48"/>
        <end position="62"/>
    </location>
</feature>
<gene>
    <name evidence="2" type="ordered locus">Os08g0265000</name>
    <name evidence="2" type="ORF">OSNPB_080265000</name>
</gene>
<evidence type="ECO:0000313" key="3">
    <source>
        <dbReference type="Proteomes" id="UP000059680"/>
    </source>
</evidence>
<feature type="region of interest" description="Disordered" evidence="1">
    <location>
        <begin position="1"/>
        <end position="20"/>
    </location>
</feature>
<dbReference type="Gramene" id="Os08t0265000-01">
    <property type="protein sequence ID" value="Os08t0265000-01"/>
    <property type="gene ID" value="Os08g0265000"/>
</dbReference>
<reference evidence="2 3" key="3">
    <citation type="journal article" date="2013" name="Rice">
        <title>Improvement of the Oryza sativa Nipponbare reference genome using next generation sequence and optical map data.</title>
        <authorList>
            <person name="Kawahara Y."/>
            <person name="de la Bastide M."/>
            <person name="Hamilton J.P."/>
            <person name="Kanamori H."/>
            <person name="McCombie W.R."/>
            <person name="Ouyang S."/>
            <person name="Schwartz D.C."/>
            <person name="Tanaka T."/>
            <person name="Wu J."/>
            <person name="Zhou S."/>
            <person name="Childs K.L."/>
            <person name="Davidson R.M."/>
            <person name="Lin H."/>
            <person name="Quesada-Ocampo L."/>
            <person name="Vaillancourt B."/>
            <person name="Sakai H."/>
            <person name="Lee S.S."/>
            <person name="Kim J."/>
            <person name="Numa H."/>
            <person name="Itoh T."/>
            <person name="Buell C.R."/>
            <person name="Matsumoto T."/>
        </authorList>
    </citation>
    <scope>NUCLEOTIDE SEQUENCE [LARGE SCALE GENOMIC DNA]</scope>
    <source>
        <strain evidence="3">cv. Nipponbare</strain>
    </source>
</reference>
<proteinExistence type="predicted"/>
<protein>
    <submittedName>
        <fullName evidence="2">Os08g0265000 protein</fullName>
    </submittedName>
</protein>
<reference evidence="3" key="1">
    <citation type="journal article" date="2005" name="Nature">
        <title>The map-based sequence of the rice genome.</title>
        <authorList>
            <consortium name="International rice genome sequencing project (IRGSP)"/>
            <person name="Matsumoto T."/>
            <person name="Wu J."/>
            <person name="Kanamori H."/>
            <person name="Katayose Y."/>
            <person name="Fujisawa M."/>
            <person name="Namiki N."/>
            <person name="Mizuno H."/>
            <person name="Yamamoto K."/>
            <person name="Antonio B.A."/>
            <person name="Baba T."/>
            <person name="Sakata K."/>
            <person name="Nagamura Y."/>
            <person name="Aoki H."/>
            <person name="Arikawa K."/>
            <person name="Arita K."/>
            <person name="Bito T."/>
            <person name="Chiden Y."/>
            <person name="Fujitsuka N."/>
            <person name="Fukunaka R."/>
            <person name="Hamada M."/>
            <person name="Harada C."/>
            <person name="Hayashi A."/>
            <person name="Hijishita S."/>
            <person name="Honda M."/>
            <person name="Hosokawa S."/>
            <person name="Ichikawa Y."/>
            <person name="Idonuma A."/>
            <person name="Iijima M."/>
            <person name="Ikeda M."/>
            <person name="Ikeno M."/>
            <person name="Ito K."/>
            <person name="Ito S."/>
            <person name="Ito T."/>
            <person name="Ito Y."/>
            <person name="Ito Y."/>
            <person name="Iwabuchi A."/>
            <person name="Kamiya K."/>
            <person name="Karasawa W."/>
            <person name="Kurita K."/>
            <person name="Katagiri S."/>
            <person name="Kikuta A."/>
            <person name="Kobayashi H."/>
            <person name="Kobayashi N."/>
            <person name="Machita K."/>
            <person name="Maehara T."/>
            <person name="Masukawa M."/>
            <person name="Mizubayashi T."/>
            <person name="Mukai Y."/>
            <person name="Nagasaki H."/>
            <person name="Nagata Y."/>
            <person name="Naito S."/>
            <person name="Nakashima M."/>
            <person name="Nakama Y."/>
            <person name="Nakamichi Y."/>
            <person name="Nakamura M."/>
            <person name="Meguro A."/>
            <person name="Negishi M."/>
            <person name="Ohta I."/>
            <person name="Ohta T."/>
            <person name="Okamoto M."/>
            <person name="Ono N."/>
            <person name="Saji S."/>
            <person name="Sakaguchi M."/>
            <person name="Sakai K."/>
            <person name="Shibata M."/>
            <person name="Shimokawa T."/>
            <person name="Song J."/>
            <person name="Takazaki Y."/>
            <person name="Terasawa K."/>
            <person name="Tsugane M."/>
            <person name="Tsuji K."/>
            <person name="Ueda S."/>
            <person name="Waki K."/>
            <person name="Yamagata H."/>
            <person name="Yamamoto M."/>
            <person name="Yamamoto S."/>
            <person name="Yamane H."/>
            <person name="Yoshiki S."/>
            <person name="Yoshihara R."/>
            <person name="Yukawa K."/>
            <person name="Zhong H."/>
            <person name="Yano M."/>
            <person name="Yuan Q."/>
            <person name="Ouyang S."/>
            <person name="Liu J."/>
            <person name="Jones K.M."/>
            <person name="Gansberger K."/>
            <person name="Moffat K."/>
            <person name="Hill J."/>
            <person name="Bera J."/>
            <person name="Fadrosh D."/>
            <person name="Jin S."/>
            <person name="Johri S."/>
            <person name="Kim M."/>
            <person name="Overton L."/>
            <person name="Reardon M."/>
            <person name="Tsitrin T."/>
            <person name="Vuong H."/>
            <person name="Weaver B."/>
            <person name="Ciecko A."/>
            <person name="Tallon L."/>
            <person name="Jackson J."/>
            <person name="Pai G."/>
            <person name="Aken S.V."/>
            <person name="Utterback T."/>
            <person name="Reidmuller S."/>
            <person name="Feldblyum T."/>
            <person name="Hsiao J."/>
            <person name="Zismann V."/>
            <person name="Iobst S."/>
            <person name="de Vazeille A.R."/>
            <person name="Buell C.R."/>
            <person name="Ying K."/>
            <person name="Li Y."/>
            <person name="Lu T."/>
            <person name="Huang Y."/>
            <person name="Zhao Q."/>
            <person name="Feng Q."/>
            <person name="Zhang L."/>
            <person name="Zhu J."/>
            <person name="Weng Q."/>
            <person name="Mu J."/>
            <person name="Lu Y."/>
            <person name="Fan D."/>
            <person name="Liu Y."/>
            <person name="Guan J."/>
            <person name="Zhang Y."/>
            <person name="Yu S."/>
            <person name="Liu X."/>
            <person name="Zhang Y."/>
            <person name="Hong G."/>
            <person name="Han B."/>
            <person name="Choisne N."/>
            <person name="Demange N."/>
            <person name="Orjeda G."/>
            <person name="Samain S."/>
            <person name="Cattolico L."/>
            <person name="Pelletier E."/>
            <person name="Couloux A."/>
            <person name="Segurens B."/>
            <person name="Wincker P."/>
            <person name="D'Hont A."/>
            <person name="Scarpelli C."/>
            <person name="Weissenbach J."/>
            <person name="Salanoubat M."/>
            <person name="Quetier F."/>
            <person name="Yu Y."/>
            <person name="Kim H.R."/>
            <person name="Rambo T."/>
            <person name="Currie J."/>
            <person name="Collura K."/>
            <person name="Luo M."/>
            <person name="Yang T."/>
            <person name="Ammiraju J.S.S."/>
            <person name="Engler F."/>
            <person name="Soderlund C."/>
            <person name="Wing R.A."/>
            <person name="Palmer L.E."/>
            <person name="de la Bastide M."/>
            <person name="Spiegel L."/>
            <person name="Nascimento L."/>
            <person name="Zutavern T."/>
            <person name="O'Shaughnessy A."/>
            <person name="Dike S."/>
            <person name="Dedhia N."/>
            <person name="Preston R."/>
            <person name="Balija V."/>
            <person name="McCombie W.R."/>
            <person name="Chow T."/>
            <person name="Chen H."/>
            <person name="Chung M."/>
            <person name="Chen C."/>
            <person name="Shaw J."/>
            <person name="Wu H."/>
            <person name="Hsiao K."/>
            <person name="Chao Y."/>
            <person name="Chu M."/>
            <person name="Cheng C."/>
            <person name="Hour A."/>
            <person name="Lee P."/>
            <person name="Lin S."/>
            <person name="Lin Y."/>
            <person name="Liou J."/>
            <person name="Liu S."/>
            <person name="Hsing Y."/>
            <person name="Raghuvanshi S."/>
            <person name="Mohanty A."/>
            <person name="Bharti A.K."/>
            <person name="Gaur A."/>
            <person name="Gupta V."/>
            <person name="Kumar D."/>
            <person name="Ravi V."/>
            <person name="Vij S."/>
            <person name="Kapur A."/>
            <person name="Khurana P."/>
            <person name="Khurana P."/>
            <person name="Khurana J.P."/>
            <person name="Tyagi A.K."/>
            <person name="Gaikwad K."/>
            <person name="Singh A."/>
            <person name="Dalal V."/>
            <person name="Srivastava S."/>
            <person name="Dixit A."/>
            <person name="Pal A.K."/>
            <person name="Ghazi I.A."/>
            <person name="Yadav M."/>
            <person name="Pandit A."/>
            <person name="Bhargava A."/>
            <person name="Sureshbabu K."/>
            <person name="Batra K."/>
            <person name="Sharma T.R."/>
            <person name="Mohapatra T."/>
            <person name="Singh N.K."/>
            <person name="Messing J."/>
            <person name="Nelson A.B."/>
            <person name="Fuks G."/>
            <person name="Kavchok S."/>
            <person name="Keizer G."/>
            <person name="Linton E."/>
            <person name="Llaca V."/>
            <person name="Song R."/>
            <person name="Tanyolac B."/>
            <person name="Young S."/>
            <person name="Ho-Il K."/>
            <person name="Hahn J.H."/>
            <person name="Sangsakoo G."/>
            <person name="Vanavichit A."/>
            <person name="de Mattos Luiz.A.T."/>
            <person name="Zimmer P.D."/>
            <person name="Malone G."/>
            <person name="Dellagostin O."/>
            <person name="de Oliveira A.C."/>
            <person name="Bevan M."/>
            <person name="Bancroft I."/>
            <person name="Minx P."/>
            <person name="Cordum H."/>
            <person name="Wilson R."/>
            <person name="Cheng Z."/>
            <person name="Jin W."/>
            <person name="Jiang J."/>
            <person name="Leong S.A."/>
            <person name="Iwama H."/>
            <person name="Gojobori T."/>
            <person name="Itoh T."/>
            <person name="Niimura Y."/>
            <person name="Fujii Y."/>
            <person name="Habara T."/>
            <person name="Sakai H."/>
            <person name="Sato Y."/>
            <person name="Wilson G."/>
            <person name="Kumar K."/>
            <person name="McCouch S."/>
            <person name="Juretic N."/>
            <person name="Hoen D."/>
            <person name="Wright S."/>
            <person name="Bruskiewich R."/>
            <person name="Bureau T."/>
            <person name="Miyao A."/>
            <person name="Hirochika H."/>
            <person name="Nishikawa T."/>
            <person name="Kadowaki K."/>
            <person name="Sugiura M."/>
            <person name="Burr B."/>
            <person name="Sasaki T."/>
        </authorList>
    </citation>
    <scope>NUCLEOTIDE SEQUENCE [LARGE SCALE GENOMIC DNA]</scope>
    <source>
        <strain evidence="3">cv. Nipponbare</strain>
    </source>
</reference>
<dbReference type="AlphaFoldDB" id="A0A0P0XDX5"/>
<name>A0A0P0XDX5_ORYSJ</name>
<sequence length="70" mass="7599">FPPCAFSVPPSAPPSLSLLTPTRRPSFPNLIAKPNLPSLPAARRRPPLRISPSHSAAARAPHFLNRRTAR</sequence>
<evidence type="ECO:0000313" key="2">
    <source>
        <dbReference type="EMBL" id="BAT04615.1"/>
    </source>
</evidence>
<accession>A0A0P0XDX5</accession>
<dbReference type="PaxDb" id="39947-A0A0P0XDX5"/>
<organism evidence="2 3">
    <name type="scientific">Oryza sativa subsp. japonica</name>
    <name type="common">Rice</name>
    <dbReference type="NCBI Taxonomy" id="39947"/>
    <lineage>
        <taxon>Eukaryota</taxon>
        <taxon>Viridiplantae</taxon>
        <taxon>Streptophyta</taxon>
        <taxon>Embryophyta</taxon>
        <taxon>Tracheophyta</taxon>
        <taxon>Spermatophyta</taxon>
        <taxon>Magnoliopsida</taxon>
        <taxon>Liliopsida</taxon>
        <taxon>Poales</taxon>
        <taxon>Poaceae</taxon>
        <taxon>BOP clade</taxon>
        <taxon>Oryzoideae</taxon>
        <taxon>Oryzeae</taxon>
        <taxon>Oryzinae</taxon>
        <taxon>Oryza</taxon>
        <taxon>Oryza sativa</taxon>
    </lineage>
</organism>
<keyword evidence="3" id="KW-1185">Reference proteome</keyword>
<dbReference type="EMBL" id="AP014964">
    <property type="protein sequence ID" value="BAT04615.1"/>
    <property type="molecule type" value="Genomic_DNA"/>
</dbReference>
<reference evidence="2 3" key="2">
    <citation type="journal article" date="2013" name="Plant Cell Physiol.">
        <title>Rice Annotation Project Database (RAP-DB): an integrative and interactive database for rice genomics.</title>
        <authorList>
            <person name="Sakai H."/>
            <person name="Lee S.S."/>
            <person name="Tanaka T."/>
            <person name="Numa H."/>
            <person name="Kim J."/>
            <person name="Kawahara Y."/>
            <person name="Wakimoto H."/>
            <person name="Yang C.C."/>
            <person name="Iwamoto M."/>
            <person name="Abe T."/>
            <person name="Yamada Y."/>
            <person name="Muto A."/>
            <person name="Inokuchi H."/>
            <person name="Ikemura T."/>
            <person name="Matsumoto T."/>
            <person name="Sasaki T."/>
            <person name="Itoh T."/>
        </authorList>
    </citation>
    <scope>NUCLEOTIDE SEQUENCE [LARGE SCALE GENOMIC DNA]</scope>
    <source>
        <strain evidence="3">cv. Nipponbare</strain>
    </source>
</reference>
<dbReference type="Proteomes" id="UP000059680">
    <property type="component" value="Chromosome 8"/>
</dbReference>
<evidence type="ECO:0000256" key="1">
    <source>
        <dbReference type="SAM" id="MobiDB-lite"/>
    </source>
</evidence>
<feature type="non-terminal residue" evidence="2">
    <location>
        <position position="1"/>
    </location>
</feature>
<feature type="region of interest" description="Disordered" evidence="1">
    <location>
        <begin position="29"/>
        <end position="70"/>
    </location>
</feature>
<dbReference type="InParanoid" id="A0A0P0XDX5"/>